<evidence type="ECO:0000313" key="1">
    <source>
        <dbReference type="EMBL" id="ARQ19532.1"/>
    </source>
</evidence>
<sequence>MVCVVGRMRDLILQLSKSSIYSTKPPIWYGIVISAFFRCPISVLRTSSGQQNGKVTNGVNGYFLVVECAVVNGRASLPAKPNHSATNCAAVIFNPPPVRHSGHSVQSLPP</sequence>
<name>A0A1X9QAG0_ECOLX</name>
<proteinExistence type="predicted"/>
<reference evidence="1" key="1">
    <citation type="journal article" date="2017" name="J. Antimicrob. Chemother.">
        <title>Major role of pKpQIL-like plasmids in the early dissemination of KPC-type carbapenemases in the UK.</title>
        <authorList>
            <person name="Doumith M."/>
            <person name="Findlay J."/>
            <person name="Hirani H."/>
            <person name="Hopkins K.L."/>
            <person name="Livermore D.M."/>
            <person name="Dodgson A."/>
            <person name="Woodford N."/>
        </authorList>
    </citation>
    <scope>NUCLEOTIDE SEQUENCE</scope>
    <source>
        <plasmid evidence="1">pKpQIL-D2</plasmid>
    </source>
</reference>
<accession>A0A1X9QAG0</accession>
<protein>
    <submittedName>
        <fullName evidence="1">Uncharacterized protein</fullName>
    </submittedName>
</protein>
<dbReference type="EMBL" id="KY798506">
    <property type="protein sequence ID" value="ARQ19532.1"/>
    <property type="molecule type" value="Genomic_DNA"/>
</dbReference>
<dbReference type="AlphaFoldDB" id="A0A1X9QAG0"/>
<organism evidence="1">
    <name type="scientific">Escherichia coli</name>
    <dbReference type="NCBI Taxonomy" id="562"/>
    <lineage>
        <taxon>Bacteria</taxon>
        <taxon>Pseudomonadati</taxon>
        <taxon>Pseudomonadota</taxon>
        <taxon>Gammaproteobacteria</taxon>
        <taxon>Enterobacterales</taxon>
        <taxon>Enterobacteriaceae</taxon>
        <taxon>Escherichia</taxon>
    </lineage>
</organism>
<keyword evidence="1" id="KW-0614">Plasmid</keyword>
<geneLocation type="plasmid" evidence="1">
    <name>pKpQIL-D2</name>
</geneLocation>